<dbReference type="InterPro" id="IPR001128">
    <property type="entry name" value="Cyt_P450"/>
</dbReference>
<keyword evidence="2" id="KW-0479">Metal-binding</keyword>
<keyword evidence="2" id="KW-0408">Iron</keyword>
<dbReference type="InterPro" id="IPR017972">
    <property type="entry name" value="Cyt_P450_CS"/>
</dbReference>
<keyword evidence="2" id="KW-0349">Heme</keyword>
<evidence type="ECO:0000256" key="2">
    <source>
        <dbReference type="RuleBase" id="RU000461"/>
    </source>
</evidence>
<evidence type="ECO:0000313" key="4">
    <source>
        <dbReference type="Proteomes" id="UP001569904"/>
    </source>
</evidence>
<protein>
    <submittedName>
        <fullName evidence="3">Cytochrome P450</fullName>
    </submittedName>
</protein>
<evidence type="ECO:0000313" key="3">
    <source>
        <dbReference type="EMBL" id="MFA1558767.1"/>
    </source>
</evidence>
<dbReference type="Pfam" id="PF00067">
    <property type="entry name" value="p450"/>
    <property type="match status" value="2"/>
</dbReference>
<keyword evidence="2" id="KW-0560">Oxidoreductase</keyword>
<dbReference type="SUPFAM" id="SSF48264">
    <property type="entry name" value="Cytochrome P450"/>
    <property type="match status" value="1"/>
</dbReference>
<dbReference type="PANTHER" id="PTHR46696">
    <property type="entry name" value="P450, PUTATIVE (EUROFUNG)-RELATED"/>
    <property type="match status" value="1"/>
</dbReference>
<dbReference type="Proteomes" id="UP001569904">
    <property type="component" value="Unassembled WGS sequence"/>
</dbReference>
<sequence>MERSAMENPLVIDPSGSDVQGEAAKLRSRGPVTLVELPGGVVAWAVTGQEQLKRLLADPRVSKNPNLHWTEYISGEIAEDWPLRLWVSVQNMFTAYGEDHRRLRNIISRAFTPRRTEALRPDVEQITADLVDGLAAAPGGRADLREAFAYPLPIEVICRLFGIPDATRPSLRRCVDGIFNTALTAQEAIANQVEMYGILQEFVEFRRREPADDLAGVLISSRDEAGSRLSEAELVDTLILMISAGHETTVNLLDQAITALLTHPEQRALVRSGEVPWSQVIEEALRWQAPVANLPLRYAVEDIDVDGVTIGKGEAILAAYAAAGRDHSLHGDDADSFDITRANKEHISFGHGVHFCVGSHLARMEAEISLPALFERFPDMEFAVDPSELSPVESFISNGHRSLPVNLNS</sequence>
<keyword evidence="2" id="KW-0503">Monooxygenase</keyword>
<reference evidence="3 4" key="1">
    <citation type="submission" date="2023-11" db="EMBL/GenBank/DDBJ databases">
        <title>Actinomadura monticuli sp. nov., isolated from volcanic ash.</title>
        <authorList>
            <person name="Lee S.D."/>
            <person name="Yang H."/>
            <person name="Kim I.S."/>
        </authorList>
    </citation>
    <scope>NUCLEOTIDE SEQUENCE [LARGE SCALE GENOMIC DNA]</scope>
    <source>
        <strain evidence="3 4">DSM 45346</strain>
    </source>
</reference>
<dbReference type="PROSITE" id="PS00086">
    <property type="entry name" value="CYTOCHROME_P450"/>
    <property type="match status" value="1"/>
</dbReference>
<comment type="similarity">
    <text evidence="1 2">Belongs to the cytochrome P450 family.</text>
</comment>
<name>A0ABV4R788_9ACTN</name>
<dbReference type="InterPro" id="IPR036396">
    <property type="entry name" value="Cyt_P450_sf"/>
</dbReference>
<dbReference type="RefSeq" id="WP_371945785.1">
    <property type="nucleotide sequence ID" value="NZ_JAXCEH010000035.1"/>
</dbReference>
<dbReference type="EMBL" id="JAXCEH010000035">
    <property type="protein sequence ID" value="MFA1558767.1"/>
    <property type="molecule type" value="Genomic_DNA"/>
</dbReference>
<dbReference type="PRINTS" id="PR00359">
    <property type="entry name" value="BP450"/>
</dbReference>
<accession>A0ABV4R788</accession>
<gene>
    <name evidence="3" type="ORF">SM436_34170</name>
</gene>
<organism evidence="3 4">
    <name type="scientific">Actinomadura chokoriensis</name>
    <dbReference type="NCBI Taxonomy" id="454156"/>
    <lineage>
        <taxon>Bacteria</taxon>
        <taxon>Bacillati</taxon>
        <taxon>Actinomycetota</taxon>
        <taxon>Actinomycetes</taxon>
        <taxon>Streptosporangiales</taxon>
        <taxon>Thermomonosporaceae</taxon>
        <taxon>Actinomadura</taxon>
    </lineage>
</organism>
<keyword evidence="4" id="KW-1185">Reference proteome</keyword>
<evidence type="ECO:0000256" key="1">
    <source>
        <dbReference type="ARBA" id="ARBA00010617"/>
    </source>
</evidence>
<dbReference type="InterPro" id="IPR002397">
    <property type="entry name" value="Cyt_P450_B"/>
</dbReference>
<dbReference type="PRINTS" id="PR00385">
    <property type="entry name" value="P450"/>
</dbReference>
<comment type="caution">
    <text evidence="3">The sequence shown here is derived from an EMBL/GenBank/DDBJ whole genome shotgun (WGS) entry which is preliminary data.</text>
</comment>
<proteinExistence type="inferred from homology"/>
<dbReference type="CDD" id="cd11029">
    <property type="entry name" value="CYP107-like"/>
    <property type="match status" value="1"/>
</dbReference>
<dbReference type="PANTHER" id="PTHR46696:SF1">
    <property type="entry name" value="CYTOCHROME P450 YJIB-RELATED"/>
    <property type="match status" value="1"/>
</dbReference>
<dbReference type="Gene3D" id="1.10.630.10">
    <property type="entry name" value="Cytochrome P450"/>
    <property type="match status" value="1"/>
</dbReference>